<dbReference type="Gene3D" id="3.40.50.300">
    <property type="entry name" value="P-loop containing nucleotide triphosphate hydrolases"/>
    <property type="match status" value="1"/>
</dbReference>
<dbReference type="PROSITE" id="PS00211">
    <property type="entry name" value="ABC_TRANSPORTER_1"/>
    <property type="match status" value="1"/>
</dbReference>
<dbReference type="InterPro" id="IPR027417">
    <property type="entry name" value="P-loop_NTPase"/>
</dbReference>
<name>A0A160T714_9CHLR</name>
<dbReference type="AlphaFoldDB" id="A0A160T714"/>
<dbReference type="SMART" id="SM00382">
    <property type="entry name" value="AAA"/>
    <property type="match status" value="1"/>
</dbReference>
<dbReference type="EMBL" id="LN890655">
    <property type="protein sequence ID" value="CUS04845.2"/>
    <property type="molecule type" value="Genomic_DNA"/>
</dbReference>
<dbReference type="InterPro" id="IPR050095">
    <property type="entry name" value="ECF_ABC_transporter_ATP-bd"/>
</dbReference>
<evidence type="ECO:0000256" key="4">
    <source>
        <dbReference type="ARBA" id="ARBA00022475"/>
    </source>
</evidence>
<comment type="subcellular location">
    <subcellularLocation>
        <location evidence="1">Cell membrane</location>
    </subcellularLocation>
</comment>
<evidence type="ECO:0000259" key="9">
    <source>
        <dbReference type="PROSITE" id="PS50893"/>
    </source>
</evidence>
<dbReference type="PANTHER" id="PTHR43553:SF24">
    <property type="entry name" value="ENERGY-COUPLING FACTOR TRANSPORTER ATP-BINDING PROTEIN ECFA1"/>
    <property type="match status" value="1"/>
</dbReference>
<reference evidence="10" key="1">
    <citation type="submission" date="2016-01" db="EMBL/GenBank/DDBJ databases">
        <authorList>
            <person name="Mcilroy J.S."/>
            <person name="Karst M S."/>
            <person name="Albertsen M."/>
        </authorList>
    </citation>
    <scope>NUCLEOTIDE SEQUENCE</scope>
    <source>
        <strain evidence="10">Cfx-K</strain>
    </source>
</reference>
<dbReference type="Pfam" id="PF00005">
    <property type="entry name" value="ABC_tran"/>
    <property type="match status" value="1"/>
</dbReference>
<dbReference type="InterPro" id="IPR003593">
    <property type="entry name" value="AAA+_ATPase"/>
</dbReference>
<accession>A0A160T714</accession>
<dbReference type="InterPro" id="IPR015856">
    <property type="entry name" value="ABC_transpr_CbiO/EcfA_su"/>
</dbReference>
<dbReference type="KEGG" id="pbf:CFX0092_A2967"/>
<keyword evidence="7" id="KW-1278">Translocase</keyword>
<keyword evidence="5" id="KW-0547">Nucleotide-binding</keyword>
<keyword evidence="4" id="KW-1003">Cell membrane</keyword>
<dbReference type="Proteomes" id="UP000215027">
    <property type="component" value="Chromosome I"/>
</dbReference>
<dbReference type="RefSeq" id="WP_095044912.1">
    <property type="nucleotide sequence ID" value="NZ_LN890655.1"/>
</dbReference>
<evidence type="ECO:0000256" key="5">
    <source>
        <dbReference type="ARBA" id="ARBA00022741"/>
    </source>
</evidence>
<dbReference type="CDD" id="cd03225">
    <property type="entry name" value="ABC_cobalt_CbiO_domain1"/>
    <property type="match status" value="1"/>
</dbReference>
<evidence type="ECO:0000256" key="6">
    <source>
        <dbReference type="ARBA" id="ARBA00022840"/>
    </source>
</evidence>
<evidence type="ECO:0000256" key="1">
    <source>
        <dbReference type="ARBA" id="ARBA00004236"/>
    </source>
</evidence>
<evidence type="ECO:0000256" key="8">
    <source>
        <dbReference type="ARBA" id="ARBA00023136"/>
    </source>
</evidence>
<organism evidence="10 11">
    <name type="scientific">Candidatus Promineifilum breve</name>
    <dbReference type="NCBI Taxonomy" id="1806508"/>
    <lineage>
        <taxon>Bacteria</taxon>
        <taxon>Bacillati</taxon>
        <taxon>Chloroflexota</taxon>
        <taxon>Ardenticatenia</taxon>
        <taxon>Candidatus Promineifilales</taxon>
        <taxon>Candidatus Promineifilaceae</taxon>
        <taxon>Candidatus Promineifilum</taxon>
    </lineage>
</organism>
<dbReference type="SUPFAM" id="SSF52540">
    <property type="entry name" value="P-loop containing nucleoside triphosphate hydrolases"/>
    <property type="match status" value="1"/>
</dbReference>
<dbReference type="GO" id="GO:0042626">
    <property type="term" value="F:ATPase-coupled transmembrane transporter activity"/>
    <property type="evidence" value="ECO:0007669"/>
    <property type="project" value="TreeGrafter"/>
</dbReference>
<gene>
    <name evidence="10" type="ORF">CFX0092_A2967</name>
</gene>
<dbReference type="GO" id="GO:0005524">
    <property type="term" value="F:ATP binding"/>
    <property type="evidence" value="ECO:0007669"/>
    <property type="project" value="UniProtKB-KW"/>
</dbReference>
<proteinExistence type="inferred from homology"/>
<dbReference type="FunFam" id="3.40.50.300:FF:000224">
    <property type="entry name" value="Energy-coupling factor transporter ATP-binding protein EcfA"/>
    <property type="match status" value="1"/>
</dbReference>
<dbReference type="EC" id="3.6.3.-" evidence="10"/>
<dbReference type="InterPro" id="IPR003439">
    <property type="entry name" value="ABC_transporter-like_ATP-bd"/>
</dbReference>
<protein>
    <submittedName>
        <fullName evidence="10">Enzyme</fullName>
        <ecNumber evidence="10">3.6.3.-</ecNumber>
    </submittedName>
</protein>
<keyword evidence="8" id="KW-0472">Membrane</keyword>
<comment type="similarity">
    <text evidence="2">Belongs to the ABC transporter superfamily.</text>
</comment>
<dbReference type="InterPro" id="IPR017871">
    <property type="entry name" value="ABC_transporter-like_CS"/>
</dbReference>
<keyword evidence="10" id="KW-0378">Hydrolase</keyword>
<evidence type="ECO:0000256" key="7">
    <source>
        <dbReference type="ARBA" id="ARBA00022967"/>
    </source>
</evidence>
<dbReference type="OrthoDB" id="9784332at2"/>
<dbReference type="GO" id="GO:0043190">
    <property type="term" value="C:ATP-binding cassette (ABC) transporter complex"/>
    <property type="evidence" value="ECO:0007669"/>
    <property type="project" value="TreeGrafter"/>
</dbReference>
<dbReference type="PROSITE" id="PS50893">
    <property type="entry name" value="ABC_TRANSPORTER_2"/>
    <property type="match status" value="1"/>
</dbReference>
<evidence type="ECO:0000313" key="10">
    <source>
        <dbReference type="EMBL" id="CUS04845.2"/>
    </source>
</evidence>
<dbReference type="GO" id="GO:0016887">
    <property type="term" value="F:ATP hydrolysis activity"/>
    <property type="evidence" value="ECO:0007669"/>
    <property type="project" value="InterPro"/>
</dbReference>
<sequence>MIRLTNVTYSYPRATVPALNDITLEVPAGQFCAVIGANGAGKSTLCAALAGFVPHFYRGQLTGKLEVAGIDVAASSLAQMAGTVGLVFSNPFNQITGARFSVREEVAFGLENMGVPLDEMATRIDAMLRFAGLAEMADRSPYALSGGQQQRLAIASVLVMRPQVVVLDEPTSQLDPIGSKEVFTVLRDLAATDAATVFLAEQKLEWVAAFADRVLVLHEGRLVADGLPGDVLASPDLSQYGLEPTRYTQAARAAQAAGLPFTAANLPVTLEEAVEYFR</sequence>
<evidence type="ECO:0000256" key="2">
    <source>
        <dbReference type="ARBA" id="ARBA00005417"/>
    </source>
</evidence>
<evidence type="ECO:0000256" key="3">
    <source>
        <dbReference type="ARBA" id="ARBA00022448"/>
    </source>
</evidence>
<dbReference type="PANTHER" id="PTHR43553">
    <property type="entry name" value="HEAVY METAL TRANSPORTER"/>
    <property type="match status" value="1"/>
</dbReference>
<keyword evidence="11" id="KW-1185">Reference proteome</keyword>
<keyword evidence="3" id="KW-0813">Transport</keyword>
<keyword evidence="6" id="KW-0067">ATP-binding</keyword>
<evidence type="ECO:0000313" key="11">
    <source>
        <dbReference type="Proteomes" id="UP000215027"/>
    </source>
</evidence>
<feature type="domain" description="ABC transporter" evidence="9">
    <location>
        <begin position="2"/>
        <end position="244"/>
    </location>
</feature>